<dbReference type="eggNOG" id="ENOG50343AH">
    <property type="taxonomic scope" value="Bacteria"/>
</dbReference>
<dbReference type="HOGENOM" id="CLU_672342_0_0_6"/>
<dbReference type="GO" id="GO:0005737">
    <property type="term" value="C:cytoplasm"/>
    <property type="evidence" value="ECO:0007669"/>
    <property type="project" value="TreeGrafter"/>
</dbReference>
<gene>
    <name evidence="4" type="ordered locus">Marme_2728</name>
</gene>
<dbReference type="PATRIC" id="fig|717774.3.peg.2815"/>
<dbReference type="EMBL" id="CP002583">
    <property type="protein sequence ID" value="ADZ91958.1"/>
    <property type="molecule type" value="Genomic_DNA"/>
</dbReference>
<dbReference type="GO" id="GO:0005524">
    <property type="term" value="F:ATP binding"/>
    <property type="evidence" value="ECO:0007669"/>
    <property type="project" value="UniProtKB-KW"/>
</dbReference>
<feature type="domain" description="Orc1-like AAA ATPase" evidence="3">
    <location>
        <begin position="40"/>
        <end position="219"/>
    </location>
</feature>
<dbReference type="InterPro" id="IPR041664">
    <property type="entry name" value="AAA_16"/>
</dbReference>
<evidence type="ECO:0000313" key="5">
    <source>
        <dbReference type="Proteomes" id="UP000001062"/>
    </source>
</evidence>
<keyword evidence="1" id="KW-0547">Nucleotide-binding</keyword>
<sequence length="409" mass="46215">MFRTVTHLACFFDVSVDYLMEDVPLPLLNYAKAVQKGDEPFVGRDWELVQLQQLYNLNLSSQSAACIQGMQGVGKTALIKRFLDQLQHTNKHSVYVPIEPNDAFTRRFCRAILCISNDLDDASVRLVIKALANTSLLYFYLLDWVGVTLDSAERYALSHLSPSRLGELEALAMTLLVQKALESSVSAIAIDNLHAANSKQLHFIEEFIEISKKQRLFLILGLTDIGLFTYPPDWLKHAHTISLGALNDSACESLASFYTKPQSLPPSQLELLRQLSIKRSNGHPAILKALIESTQGDKVFPEPLYKTTIRTLLELTHVQVSLLKFIACAGMAVKVEVIDYFLSIKSVTGIKPVHDLVCLGILCPKSNCYVFRHLLIWEIVLSLVIDSDRKEWKTFSQRQKKERYKHLPK</sequence>
<evidence type="ECO:0000256" key="1">
    <source>
        <dbReference type="ARBA" id="ARBA00022741"/>
    </source>
</evidence>
<protein>
    <recommendedName>
        <fullName evidence="3">Orc1-like AAA ATPase domain-containing protein</fullName>
    </recommendedName>
</protein>
<dbReference type="GO" id="GO:0004016">
    <property type="term" value="F:adenylate cyclase activity"/>
    <property type="evidence" value="ECO:0007669"/>
    <property type="project" value="TreeGrafter"/>
</dbReference>
<evidence type="ECO:0000313" key="4">
    <source>
        <dbReference type="EMBL" id="ADZ91958.1"/>
    </source>
</evidence>
<dbReference type="SUPFAM" id="SSF52540">
    <property type="entry name" value="P-loop containing nucleoside triphosphate hydrolases"/>
    <property type="match status" value="1"/>
</dbReference>
<dbReference type="PANTHER" id="PTHR16305">
    <property type="entry name" value="TESTICULAR SOLUBLE ADENYLYL CYCLASE"/>
    <property type="match status" value="1"/>
</dbReference>
<reference evidence="4 5" key="1">
    <citation type="journal article" date="2012" name="Stand. Genomic Sci.">
        <title>Complete genome sequence of the melanogenic marine bacterium Marinomonas mediterranea type strain (MMB-1(T)).</title>
        <authorList>
            <person name="Lucas-Elio P."/>
            <person name="Goodwin L."/>
            <person name="Woyke T."/>
            <person name="Pitluck S."/>
            <person name="Nolan M."/>
            <person name="Kyrpides N.C."/>
            <person name="Detter J.C."/>
            <person name="Copeland A."/>
            <person name="Teshima H."/>
            <person name="Bruce D."/>
            <person name="Detter C."/>
            <person name="Tapia R."/>
            <person name="Han S."/>
            <person name="Land M.L."/>
            <person name="Ivanova N."/>
            <person name="Mikhailova N."/>
            <person name="Johnston A.W."/>
            <person name="Sanchez-Amat A."/>
        </authorList>
    </citation>
    <scope>NUCLEOTIDE SEQUENCE [LARGE SCALE GENOMIC DNA]</scope>
    <source>
        <strain evidence="5">ATCC 700492 / JCM 21426 / NBRC 103028 / MMB-1</strain>
    </source>
</reference>
<dbReference type="Proteomes" id="UP000001062">
    <property type="component" value="Chromosome"/>
</dbReference>
<proteinExistence type="predicted"/>
<dbReference type="InterPro" id="IPR027417">
    <property type="entry name" value="P-loop_NTPase"/>
</dbReference>
<keyword evidence="2" id="KW-0067">ATP-binding</keyword>
<name>F2JYC7_MARM1</name>
<dbReference type="Gene3D" id="3.40.50.300">
    <property type="entry name" value="P-loop containing nucleotide triphosphate hydrolases"/>
    <property type="match status" value="1"/>
</dbReference>
<dbReference type="Pfam" id="PF13191">
    <property type="entry name" value="AAA_16"/>
    <property type="match status" value="1"/>
</dbReference>
<evidence type="ECO:0000256" key="2">
    <source>
        <dbReference type="ARBA" id="ARBA00022840"/>
    </source>
</evidence>
<evidence type="ECO:0000259" key="3">
    <source>
        <dbReference type="Pfam" id="PF13191"/>
    </source>
</evidence>
<dbReference type="AlphaFoldDB" id="F2JYC7"/>
<keyword evidence="5" id="KW-1185">Reference proteome</keyword>
<accession>F2JYC7</accession>
<organism evidence="4 5">
    <name type="scientific">Marinomonas mediterranea (strain ATCC 700492 / JCM 21426 / NBRC 103028 / MMB-1)</name>
    <dbReference type="NCBI Taxonomy" id="717774"/>
    <lineage>
        <taxon>Bacteria</taxon>
        <taxon>Pseudomonadati</taxon>
        <taxon>Pseudomonadota</taxon>
        <taxon>Gammaproteobacteria</taxon>
        <taxon>Oceanospirillales</taxon>
        <taxon>Oceanospirillaceae</taxon>
        <taxon>Marinomonas</taxon>
    </lineage>
</organism>
<dbReference type="KEGG" id="mme:Marme_2728"/>
<dbReference type="PANTHER" id="PTHR16305:SF28">
    <property type="entry name" value="GUANYLATE CYCLASE DOMAIN-CONTAINING PROTEIN"/>
    <property type="match status" value="1"/>
</dbReference>
<dbReference type="STRING" id="717774.Marme_2728"/>